<gene>
    <name evidence="1" type="ORF">E5Z56_09845</name>
</gene>
<reference evidence="1 2" key="1">
    <citation type="submission" date="2019-04" db="EMBL/GenBank/DDBJ databases">
        <authorList>
            <person name="Embree M."/>
            <person name="Gaffney J.R."/>
        </authorList>
    </citation>
    <scope>NUCLEOTIDE SEQUENCE [LARGE SCALE GENOMIC DNA]</scope>
    <source>
        <strain evidence="1 2">JE7A12</strain>
    </source>
</reference>
<keyword evidence="2" id="KW-1185">Reference proteome</keyword>
<evidence type="ECO:0000313" key="1">
    <source>
        <dbReference type="EMBL" id="QCT08033.1"/>
    </source>
</evidence>
<organism evidence="1 2">
    <name type="scientific">Ruminococcus bovis</name>
    <dbReference type="NCBI Taxonomy" id="2564099"/>
    <lineage>
        <taxon>Bacteria</taxon>
        <taxon>Bacillati</taxon>
        <taxon>Bacillota</taxon>
        <taxon>Clostridia</taxon>
        <taxon>Eubacteriales</taxon>
        <taxon>Oscillospiraceae</taxon>
        <taxon>Ruminococcus</taxon>
    </lineage>
</organism>
<dbReference type="EMBL" id="CP039381">
    <property type="protein sequence ID" value="QCT08033.1"/>
    <property type="molecule type" value="Genomic_DNA"/>
</dbReference>
<dbReference type="AlphaFoldDB" id="A0A4V1G5F4"/>
<protein>
    <submittedName>
        <fullName evidence="1">Uncharacterized protein</fullName>
    </submittedName>
</protein>
<sequence>MLEAGKVIHKKGRPPKDYEVTEDMKINELKYIIARKDSKIKQLEMENELMRDFLSHTGRK</sequence>
<dbReference type="Proteomes" id="UP000301475">
    <property type="component" value="Chromosome"/>
</dbReference>
<name>A0A4V1G5F4_9FIRM</name>
<proteinExistence type="predicted"/>
<dbReference type="OrthoDB" id="1684531at2"/>
<evidence type="ECO:0000313" key="2">
    <source>
        <dbReference type="Proteomes" id="UP000301475"/>
    </source>
</evidence>
<accession>A0A4V1G5F4</accession>
<dbReference type="KEGG" id="ruj:E5Z56_09845"/>